<dbReference type="HAMAP" id="MF_00037">
    <property type="entry name" value="MurB"/>
    <property type="match status" value="1"/>
</dbReference>
<dbReference type="GO" id="GO:0008762">
    <property type="term" value="F:UDP-N-acetylmuramate dehydrogenase activity"/>
    <property type="evidence" value="ECO:0007669"/>
    <property type="project" value="UniProtKB-UniRule"/>
</dbReference>
<evidence type="ECO:0000256" key="1">
    <source>
        <dbReference type="ARBA" id="ARBA00001974"/>
    </source>
</evidence>
<dbReference type="Pfam" id="PF02873">
    <property type="entry name" value="MurB_C"/>
    <property type="match status" value="1"/>
</dbReference>
<comment type="subcellular location">
    <subcellularLocation>
        <location evidence="3 20">Cytoplasm</location>
    </subcellularLocation>
</comment>
<evidence type="ECO:0000256" key="11">
    <source>
        <dbReference type="ARBA" id="ARBA00022827"/>
    </source>
</evidence>
<comment type="caution">
    <text evidence="22">The sequence shown here is derived from an EMBL/GenBank/DDBJ whole genome shotgun (WGS) entry which is preliminary data.</text>
</comment>
<dbReference type="GO" id="GO:0009252">
    <property type="term" value="P:peptidoglycan biosynthetic process"/>
    <property type="evidence" value="ECO:0007669"/>
    <property type="project" value="UniProtKB-UniRule"/>
</dbReference>
<evidence type="ECO:0000256" key="3">
    <source>
        <dbReference type="ARBA" id="ARBA00004496"/>
    </source>
</evidence>
<dbReference type="InterPro" id="IPR016169">
    <property type="entry name" value="FAD-bd_PCMH_sub2"/>
</dbReference>
<evidence type="ECO:0000256" key="8">
    <source>
        <dbReference type="ARBA" id="ARBA00022490"/>
    </source>
</evidence>
<dbReference type="InterPro" id="IPR003170">
    <property type="entry name" value="MurB"/>
</dbReference>
<comment type="catalytic activity">
    <reaction evidence="19 20">
        <text>UDP-N-acetyl-alpha-D-muramate + NADP(+) = UDP-N-acetyl-3-O-(1-carboxyvinyl)-alpha-D-glucosamine + NADPH + H(+)</text>
        <dbReference type="Rhea" id="RHEA:12248"/>
        <dbReference type="ChEBI" id="CHEBI:15378"/>
        <dbReference type="ChEBI" id="CHEBI:57783"/>
        <dbReference type="ChEBI" id="CHEBI:58349"/>
        <dbReference type="ChEBI" id="CHEBI:68483"/>
        <dbReference type="ChEBI" id="CHEBI:70757"/>
        <dbReference type="EC" id="1.3.1.98"/>
    </reaction>
</comment>
<evidence type="ECO:0000256" key="17">
    <source>
        <dbReference type="ARBA" id="ARBA00023316"/>
    </source>
</evidence>
<dbReference type="EC" id="1.3.1.98" evidence="6 20"/>
<evidence type="ECO:0000256" key="15">
    <source>
        <dbReference type="ARBA" id="ARBA00023002"/>
    </source>
</evidence>
<dbReference type="InterPro" id="IPR036635">
    <property type="entry name" value="MurB_C_sf"/>
</dbReference>
<feature type="active site" evidence="20">
    <location>
        <position position="326"/>
    </location>
</feature>
<evidence type="ECO:0000256" key="9">
    <source>
        <dbReference type="ARBA" id="ARBA00022618"/>
    </source>
</evidence>
<dbReference type="InterPro" id="IPR006094">
    <property type="entry name" value="Oxid_FAD_bind_N"/>
</dbReference>
<dbReference type="InterPro" id="IPR036318">
    <property type="entry name" value="FAD-bd_PCMH-like_sf"/>
</dbReference>
<dbReference type="Gene3D" id="3.30.465.10">
    <property type="match status" value="1"/>
</dbReference>
<organism evidence="22 23">
    <name type="scientific">Motilimonas pumila</name>
    <dbReference type="NCBI Taxonomy" id="2303987"/>
    <lineage>
        <taxon>Bacteria</taxon>
        <taxon>Pseudomonadati</taxon>
        <taxon>Pseudomonadota</taxon>
        <taxon>Gammaproteobacteria</taxon>
        <taxon>Alteromonadales</taxon>
        <taxon>Alteromonadales genera incertae sedis</taxon>
        <taxon>Motilimonas</taxon>
    </lineage>
</organism>
<reference evidence="22 23" key="1">
    <citation type="submission" date="2018-09" db="EMBL/GenBank/DDBJ databases">
        <authorList>
            <person name="Wang F."/>
        </authorList>
    </citation>
    <scope>NUCLEOTIDE SEQUENCE [LARGE SCALE GENOMIC DNA]</scope>
    <source>
        <strain evidence="22 23">PLHSC7-2</strain>
    </source>
</reference>
<evidence type="ECO:0000256" key="13">
    <source>
        <dbReference type="ARBA" id="ARBA00022960"/>
    </source>
</evidence>
<name>A0A418YH22_9GAMM</name>
<protein>
    <recommendedName>
        <fullName evidence="7 20">UDP-N-acetylenolpyruvoylglucosamine reductase</fullName>
        <ecNumber evidence="6 20">1.3.1.98</ecNumber>
    </recommendedName>
    <alternativeName>
        <fullName evidence="18 20">UDP-N-acetylmuramate dehydrogenase</fullName>
    </alternativeName>
</protein>
<dbReference type="UniPathway" id="UPA00219"/>
<comment type="cofactor">
    <cofactor evidence="1 20">
        <name>FAD</name>
        <dbReference type="ChEBI" id="CHEBI:57692"/>
    </cofactor>
</comment>
<dbReference type="GO" id="GO:0008360">
    <property type="term" value="P:regulation of cell shape"/>
    <property type="evidence" value="ECO:0007669"/>
    <property type="project" value="UniProtKB-KW"/>
</dbReference>
<dbReference type="Proteomes" id="UP000283255">
    <property type="component" value="Unassembled WGS sequence"/>
</dbReference>
<dbReference type="SUPFAM" id="SSF56176">
    <property type="entry name" value="FAD-binding/transporter-associated domain-like"/>
    <property type="match status" value="1"/>
</dbReference>
<dbReference type="Gene3D" id="3.30.43.10">
    <property type="entry name" value="Uridine Diphospho-n-acetylenolpyruvylglucosamine Reductase, domain 2"/>
    <property type="match status" value="1"/>
</dbReference>
<evidence type="ECO:0000256" key="18">
    <source>
        <dbReference type="ARBA" id="ARBA00031026"/>
    </source>
</evidence>
<evidence type="ECO:0000313" key="22">
    <source>
        <dbReference type="EMBL" id="RJG49385.1"/>
    </source>
</evidence>
<evidence type="ECO:0000256" key="10">
    <source>
        <dbReference type="ARBA" id="ARBA00022630"/>
    </source>
</evidence>
<sequence length="345" mass="37792">MLDKSLADLTSLNSFAISALSRRLLILEQPDELTALPEGLPTPTLILGGGSNLLFCEDFEGTLIKPDFKGIQVAEQDDAWLITAAAGENWHDFVTYCVEQGYDGLENLALIPGCVGATPVQNIGAYGVEIKDVCHSVTVFDRQQGEFAILSGSECQFAYRDSIFKHQYKATHIIVNVTFRLPKAWQGKLNYGDLKSLPADASAKQIYDLVCQVRSAKLPDPNALGNAGSFFKNPTICAKQVEQLLLQYPAMPQYPVADPKLRKVAAGWLIDQAGLKGKQVGGAAVHQNQALVLVNKRQAVASDIVDLAWLVRQTVWQKFGIALEHEVRFIGAQGETDLLRIKARE</sequence>
<dbReference type="InterPro" id="IPR016166">
    <property type="entry name" value="FAD-bd_PCMH"/>
</dbReference>
<gene>
    <name evidence="20" type="primary">murB</name>
    <name evidence="22" type="ORF">D1Z90_05340</name>
</gene>
<dbReference type="PROSITE" id="PS51387">
    <property type="entry name" value="FAD_PCMH"/>
    <property type="match status" value="1"/>
</dbReference>
<accession>A0A418YH22</accession>
<evidence type="ECO:0000256" key="20">
    <source>
        <dbReference type="HAMAP-Rule" id="MF_00037"/>
    </source>
</evidence>
<dbReference type="NCBIfam" id="TIGR00179">
    <property type="entry name" value="murB"/>
    <property type="match status" value="1"/>
</dbReference>
<evidence type="ECO:0000256" key="2">
    <source>
        <dbReference type="ARBA" id="ARBA00003921"/>
    </source>
</evidence>
<comment type="similarity">
    <text evidence="5 20">Belongs to the MurB family.</text>
</comment>
<keyword evidence="17 20" id="KW-0961">Cell wall biogenesis/degradation</keyword>
<keyword evidence="15 20" id="KW-0560">Oxidoreductase</keyword>
<evidence type="ECO:0000256" key="4">
    <source>
        <dbReference type="ARBA" id="ARBA00004752"/>
    </source>
</evidence>
<feature type="active site" description="Proton donor" evidence="20">
    <location>
        <position position="229"/>
    </location>
</feature>
<evidence type="ECO:0000256" key="16">
    <source>
        <dbReference type="ARBA" id="ARBA00023306"/>
    </source>
</evidence>
<dbReference type="InterPro" id="IPR016167">
    <property type="entry name" value="FAD-bd_PCMH_sub1"/>
</dbReference>
<dbReference type="Pfam" id="PF01565">
    <property type="entry name" value="FAD_binding_4"/>
    <property type="match status" value="1"/>
</dbReference>
<keyword evidence="10 20" id="KW-0285">Flavoprotein</keyword>
<dbReference type="GO" id="GO:0005829">
    <property type="term" value="C:cytosol"/>
    <property type="evidence" value="ECO:0007669"/>
    <property type="project" value="TreeGrafter"/>
</dbReference>
<keyword evidence="16 20" id="KW-0131">Cell cycle</keyword>
<feature type="domain" description="FAD-binding PCMH-type" evidence="21">
    <location>
        <begin position="19"/>
        <end position="184"/>
    </location>
</feature>
<reference evidence="22 23" key="2">
    <citation type="submission" date="2019-01" db="EMBL/GenBank/DDBJ databases">
        <title>Motilimonas pumilus sp. nov., isolated from the gut of sea cucumber (Apostichopus japonicus).</title>
        <authorList>
            <person name="Wang F.-Q."/>
            <person name="Ren L.-H."/>
            <person name="Lin Y.-W."/>
            <person name="Sun G.-H."/>
            <person name="Du Z.-J."/>
            <person name="Zhao J.-X."/>
            <person name="Liu X.-J."/>
            <person name="Liu L.-J."/>
        </authorList>
    </citation>
    <scope>NUCLEOTIDE SEQUENCE [LARGE SCALE GENOMIC DNA]</scope>
    <source>
        <strain evidence="22 23">PLHSC7-2</strain>
    </source>
</reference>
<dbReference type="InterPro" id="IPR011601">
    <property type="entry name" value="MurB_C"/>
</dbReference>
<dbReference type="AlphaFoldDB" id="A0A418YH22"/>
<evidence type="ECO:0000313" key="23">
    <source>
        <dbReference type="Proteomes" id="UP000283255"/>
    </source>
</evidence>
<evidence type="ECO:0000256" key="7">
    <source>
        <dbReference type="ARBA" id="ARBA00015188"/>
    </source>
</evidence>
<evidence type="ECO:0000256" key="5">
    <source>
        <dbReference type="ARBA" id="ARBA00010485"/>
    </source>
</evidence>
<keyword evidence="8 20" id="KW-0963">Cytoplasm</keyword>
<dbReference type="PANTHER" id="PTHR21071:SF4">
    <property type="entry name" value="UDP-N-ACETYLENOLPYRUVOYLGLUCOSAMINE REDUCTASE"/>
    <property type="match status" value="1"/>
</dbReference>
<evidence type="ECO:0000256" key="19">
    <source>
        <dbReference type="ARBA" id="ARBA00048914"/>
    </source>
</evidence>
<dbReference type="GO" id="GO:0071949">
    <property type="term" value="F:FAD binding"/>
    <property type="evidence" value="ECO:0007669"/>
    <property type="project" value="InterPro"/>
</dbReference>
<keyword evidence="13 20" id="KW-0133">Cell shape</keyword>
<keyword evidence="14 20" id="KW-0573">Peptidoglycan synthesis</keyword>
<dbReference type="Gene3D" id="3.90.78.10">
    <property type="entry name" value="UDP-N-acetylenolpyruvoylglucosamine reductase, C-terminal domain"/>
    <property type="match status" value="1"/>
</dbReference>
<comment type="function">
    <text evidence="2 20">Cell wall formation.</text>
</comment>
<keyword evidence="12 20" id="KW-0521">NADP</keyword>
<dbReference type="OrthoDB" id="9804753at2"/>
<dbReference type="PANTHER" id="PTHR21071">
    <property type="entry name" value="UDP-N-ACETYLENOLPYRUVOYLGLUCOSAMINE REDUCTASE"/>
    <property type="match status" value="1"/>
</dbReference>
<dbReference type="EMBL" id="QZCH01000004">
    <property type="protein sequence ID" value="RJG49385.1"/>
    <property type="molecule type" value="Genomic_DNA"/>
</dbReference>
<feature type="active site" evidence="20">
    <location>
        <position position="160"/>
    </location>
</feature>
<dbReference type="SUPFAM" id="SSF56194">
    <property type="entry name" value="Uridine diphospho-N-Acetylenolpyruvylglucosamine reductase, MurB, C-terminal domain"/>
    <property type="match status" value="1"/>
</dbReference>
<comment type="pathway">
    <text evidence="4 20">Cell wall biogenesis; peptidoglycan biosynthesis.</text>
</comment>
<dbReference type="RefSeq" id="WP_119909720.1">
    <property type="nucleotide sequence ID" value="NZ_QZCH01000004.1"/>
</dbReference>
<dbReference type="GO" id="GO:0051301">
    <property type="term" value="P:cell division"/>
    <property type="evidence" value="ECO:0007669"/>
    <property type="project" value="UniProtKB-KW"/>
</dbReference>
<evidence type="ECO:0000259" key="21">
    <source>
        <dbReference type="PROSITE" id="PS51387"/>
    </source>
</evidence>
<keyword evidence="9 20" id="KW-0132">Cell division</keyword>
<dbReference type="GO" id="GO:0071555">
    <property type="term" value="P:cell wall organization"/>
    <property type="evidence" value="ECO:0007669"/>
    <property type="project" value="UniProtKB-KW"/>
</dbReference>
<evidence type="ECO:0000256" key="14">
    <source>
        <dbReference type="ARBA" id="ARBA00022984"/>
    </source>
</evidence>
<dbReference type="NCBIfam" id="NF000755">
    <property type="entry name" value="PRK00046.1"/>
    <property type="match status" value="1"/>
</dbReference>
<evidence type="ECO:0000256" key="6">
    <source>
        <dbReference type="ARBA" id="ARBA00012518"/>
    </source>
</evidence>
<keyword evidence="23" id="KW-1185">Reference proteome</keyword>
<proteinExistence type="inferred from homology"/>
<keyword evidence="11 20" id="KW-0274">FAD</keyword>
<evidence type="ECO:0000256" key="12">
    <source>
        <dbReference type="ARBA" id="ARBA00022857"/>
    </source>
</evidence>